<dbReference type="InterPro" id="IPR012337">
    <property type="entry name" value="RNaseH-like_sf"/>
</dbReference>
<dbReference type="PANTHER" id="PTHR35004">
    <property type="entry name" value="TRANSPOSASE RV3428C-RELATED"/>
    <property type="match status" value="1"/>
</dbReference>
<feature type="domain" description="Integrase catalytic" evidence="2">
    <location>
        <begin position="103"/>
        <end position="289"/>
    </location>
</feature>
<evidence type="ECO:0000313" key="3">
    <source>
        <dbReference type="EMBL" id="SFF01657.1"/>
    </source>
</evidence>
<dbReference type="PROSITE" id="PS50994">
    <property type="entry name" value="INTEGRASE"/>
    <property type="match status" value="1"/>
</dbReference>
<evidence type="ECO:0000313" key="4">
    <source>
        <dbReference type="Proteomes" id="UP000198977"/>
    </source>
</evidence>
<dbReference type="NCBIfam" id="NF033546">
    <property type="entry name" value="transpos_IS21"/>
    <property type="match status" value="1"/>
</dbReference>
<dbReference type="AlphaFoldDB" id="A0A1I2FA32"/>
<dbReference type="Proteomes" id="UP000198977">
    <property type="component" value="Unassembled WGS sequence"/>
</dbReference>
<dbReference type="STRING" id="74348.SAMN04488523_11516"/>
<accession>A0A1I2FA32</accession>
<proteinExistence type="inferred from homology"/>
<dbReference type="InterPro" id="IPR036397">
    <property type="entry name" value="RNaseH_sf"/>
</dbReference>
<evidence type="ECO:0000256" key="1">
    <source>
        <dbReference type="ARBA" id="ARBA00009277"/>
    </source>
</evidence>
<dbReference type="InterPro" id="IPR001584">
    <property type="entry name" value="Integrase_cat-core"/>
</dbReference>
<gene>
    <name evidence="3" type="ORF">SAMN04488523_11516</name>
</gene>
<evidence type="ECO:0000259" key="2">
    <source>
        <dbReference type="PROSITE" id="PS50994"/>
    </source>
</evidence>
<organism evidence="3 4">
    <name type="scientific">Sulfitobacter brevis</name>
    <dbReference type="NCBI Taxonomy" id="74348"/>
    <lineage>
        <taxon>Bacteria</taxon>
        <taxon>Pseudomonadati</taxon>
        <taxon>Pseudomonadota</taxon>
        <taxon>Alphaproteobacteria</taxon>
        <taxon>Rhodobacterales</taxon>
        <taxon>Roseobacteraceae</taxon>
        <taxon>Sulfitobacter</taxon>
    </lineage>
</organism>
<comment type="similarity">
    <text evidence="1">Belongs to the transposase IS21/IS408/IS1162 family.</text>
</comment>
<dbReference type="InterPro" id="IPR054353">
    <property type="entry name" value="IstA-like_C"/>
</dbReference>
<reference evidence="3 4" key="1">
    <citation type="submission" date="2016-10" db="EMBL/GenBank/DDBJ databases">
        <authorList>
            <person name="de Groot N.N."/>
        </authorList>
    </citation>
    <scope>NUCLEOTIDE SEQUENCE [LARGE SCALE GENOMIC DNA]</scope>
    <source>
        <strain evidence="3 4">DSM 11443</strain>
    </source>
</reference>
<dbReference type="Gene3D" id="3.30.420.10">
    <property type="entry name" value="Ribonuclease H-like superfamily/Ribonuclease H"/>
    <property type="match status" value="1"/>
</dbReference>
<dbReference type="EMBL" id="FOMW01000015">
    <property type="protein sequence ID" value="SFF01657.1"/>
    <property type="molecule type" value="Genomic_DNA"/>
</dbReference>
<protein>
    <submittedName>
        <fullName evidence="3">Transposase</fullName>
    </submittedName>
</protein>
<dbReference type="GO" id="GO:0015074">
    <property type="term" value="P:DNA integration"/>
    <property type="evidence" value="ECO:0007669"/>
    <property type="project" value="InterPro"/>
</dbReference>
<sequence>MSRREAARLFGINRRTVEKMLMSSIPPGYRRDKEIRRPKLDDFIGIIDQILEADRLVPKTQRHTSKRVFERLRNEYDFTGGITIVKDYIFAARQRQREMFVPLSHPPGHAQADFGEALAVIGGVERKIHFSVMNLPHSDACFLKAYPAETTEAFCDAHVAAFAFFGGVPVSILYDNIRIAVARILGNGQRKRTRVFSELVSHYLFEDRFGRPGKGNDKGKVEGMVGYTRRNFMVPKPQFASFEDLNVHLADQCRKRMGDKLRGHKGTIGERFEADAGRLQPLPAVPYDACDKQSVRVSSLSLVRYRGNDYSVPTAFGHQEVLVRASCRKHVSDMTCMR</sequence>
<dbReference type="SUPFAM" id="SSF53098">
    <property type="entry name" value="Ribonuclease H-like"/>
    <property type="match status" value="1"/>
</dbReference>
<dbReference type="Pfam" id="PF22483">
    <property type="entry name" value="Mu-transpos_C_2"/>
    <property type="match status" value="1"/>
</dbReference>
<dbReference type="PANTHER" id="PTHR35004:SF7">
    <property type="entry name" value="INTEGRASE PROTEIN"/>
    <property type="match status" value="1"/>
</dbReference>
<keyword evidence="4" id="KW-1185">Reference proteome</keyword>
<dbReference type="GO" id="GO:0003676">
    <property type="term" value="F:nucleic acid binding"/>
    <property type="evidence" value="ECO:0007669"/>
    <property type="project" value="InterPro"/>
</dbReference>
<name>A0A1I2FA32_9RHOB</name>